<dbReference type="Gene3D" id="3.30.1320.10">
    <property type="match status" value="1"/>
</dbReference>
<dbReference type="InterPro" id="IPR000307">
    <property type="entry name" value="Ribosomal_bS16"/>
</dbReference>
<evidence type="ECO:0000256" key="7">
    <source>
        <dbReference type="ARBA" id="ARBA00035438"/>
    </source>
</evidence>
<dbReference type="Proteomes" id="UP000887574">
    <property type="component" value="Unplaced"/>
</dbReference>
<dbReference type="InterPro" id="IPR023803">
    <property type="entry name" value="Ribosomal_bS16_dom_sf"/>
</dbReference>
<dbReference type="PANTHER" id="PTHR12919">
    <property type="entry name" value="30S RIBOSOMAL PROTEIN S16"/>
    <property type="match status" value="1"/>
</dbReference>
<feature type="region of interest" description="Disordered" evidence="8">
    <location>
        <begin position="110"/>
        <end position="142"/>
    </location>
</feature>
<keyword evidence="3" id="KW-0689">Ribosomal protein</keyword>
<dbReference type="GO" id="GO:0003735">
    <property type="term" value="F:structural constituent of ribosome"/>
    <property type="evidence" value="ECO:0007669"/>
    <property type="project" value="InterPro"/>
</dbReference>
<accession>A0A915DZV1</accession>
<feature type="compositionally biased region" description="Basic and acidic residues" evidence="8">
    <location>
        <begin position="111"/>
        <end position="126"/>
    </location>
</feature>
<dbReference type="GO" id="GO:0005763">
    <property type="term" value="C:mitochondrial small ribosomal subunit"/>
    <property type="evidence" value="ECO:0007669"/>
    <property type="project" value="TreeGrafter"/>
</dbReference>
<organism evidence="9 10">
    <name type="scientific">Ditylenchus dipsaci</name>
    <dbReference type="NCBI Taxonomy" id="166011"/>
    <lineage>
        <taxon>Eukaryota</taxon>
        <taxon>Metazoa</taxon>
        <taxon>Ecdysozoa</taxon>
        <taxon>Nematoda</taxon>
        <taxon>Chromadorea</taxon>
        <taxon>Rhabditida</taxon>
        <taxon>Tylenchina</taxon>
        <taxon>Tylenchomorpha</taxon>
        <taxon>Sphaerularioidea</taxon>
        <taxon>Anguinidae</taxon>
        <taxon>Anguininae</taxon>
        <taxon>Ditylenchus</taxon>
    </lineage>
</organism>
<dbReference type="GO" id="GO:0005743">
    <property type="term" value="C:mitochondrial inner membrane"/>
    <property type="evidence" value="ECO:0007669"/>
    <property type="project" value="UniProtKB-ARBA"/>
</dbReference>
<keyword evidence="4" id="KW-0496">Mitochondrion</keyword>
<dbReference type="SUPFAM" id="SSF54565">
    <property type="entry name" value="Ribosomal protein S16"/>
    <property type="match status" value="1"/>
</dbReference>
<evidence type="ECO:0000256" key="3">
    <source>
        <dbReference type="ARBA" id="ARBA00022980"/>
    </source>
</evidence>
<dbReference type="FunFam" id="3.30.1320.10:FF:000004">
    <property type="entry name" value="28S ribosomal protein S16, mitochondrial"/>
    <property type="match status" value="1"/>
</dbReference>
<dbReference type="AlphaFoldDB" id="A0A915DZV1"/>
<keyword evidence="5" id="KW-0687">Ribonucleoprotein</keyword>
<proteinExistence type="inferred from homology"/>
<evidence type="ECO:0000313" key="9">
    <source>
        <dbReference type="Proteomes" id="UP000887574"/>
    </source>
</evidence>
<evidence type="ECO:0000256" key="2">
    <source>
        <dbReference type="ARBA" id="ARBA00006668"/>
    </source>
</evidence>
<comment type="similarity">
    <text evidence="2">Belongs to the bacterial ribosomal protein bS16 family.</text>
</comment>
<evidence type="ECO:0000256" key="4">
    <source>
        <dbReference type="ARBA" id="ARBA00023128"/>
    </source>
</evidence>
<reference evidence="10" key="1">
    <citation type="submission" date="2022-11" db="UniProtKB">
        <authorList>
            <consortium name="WormBaseParasite"/>
        </authorList>
    </citation>
    <scope>IDENTIFICATION</scope>
</reference>
<dbReference type="PANTHER" id="PTHR12919:SF20">
    <property type="entry name" value="SMALL RIBOSOMAL SUBUNIT PROTEIN BS16M"/>
    <property type="match status" value="1"/>
</dbReference>
<protein>
    <recommendedName>
        <fullName evidence="6">Small ribosomal subunit protein bS16m</fullName>
    </recommendedName>
    <alternativeName>
        <fullName evidence="7">28S ribosomal protein S16, mitochondrial</fullName>
    </alternativeName>
</protein>
<keyword evidence="9" id="KW-1185">Reference proteome</keyword>
<evidence type="ECO:0000256" key="5">
    <source>
        <dbReference type="ARBA" id="ARBA00023274"/>
    </source>
</evidence>
<evidence type="ECO:0000256" key="1">
    <source>
        <dbReference type="ARBA" id="ARBA00004173"/>
    </source>
</evidence>
<dbReference type="GO" id="GO:0032543">
    <property type="term" value="P:mitochondrial translation"/>
    <property type="evidence" value="ECO:0007669"/>
    <property type="project" value="TreeGrafter"/>
</dbReference>
<dbReference type="Pfam" id="PF00886">
    <property type="entry name" value="Ribosomal_S16"/>
    <property type="match status" value="1"/>
</dbReference>
<evidence type="ECO:0000313" key="10">
    <source>
        <dbReference type="WBParaSite" id="jg2443"/>
    </source>
</evidence>
<evidence type="ECO:0000256" key="6">
    <source>
        <dbReference type="ARBA" id="ARBA00035263"/>
    </source>
</evidence>
<sequence length="142" mass="16029">MRVVVNPKTFGRATIGLARFGCKNRPFYHICVLPDKAIGRHYEGAIIEQLGTFDPMPNVNEEKLVSLNLERVKYWIGVRNARVGVSVLELLGLAGLLPVHPKTFIRAAHGRQMEQEKREAMQKEIADYEASQNEQKSSDEPV</sequence>
<evidence type="ECO:0000256" key="8">
    <source>
        <dbReference type="SAM" id="MobiDB-lite"/>
    </source>
</evidence>
<dbReference type="WBParaSite" id="jg2443">
    <property type="protein sequence ID" value="jg2443"/>
    <property type="gene ID" value="jg2443"/>
</dbReference>
<name>A0A915DZV1_9BILA</name>
<dbReference type="NCBIfam" id="TIGR00002">
    <property type="entry name" value="S16"/>
    <property type="match status" value="1"/>
</dbReference>
<comment type="subcellular location">
    <subcellularLocation>
        <location evidence="1">Mitochondrion</location>
    </subcellularLocation>
</comment>